<dbReference type="Proteomes" id="UP000261620">
    <property type="component" value="Unplaced"/>
</dbReference>
<dbReference type="SUPFAM" id="SSF89890">
    <property type="entry name" value="Proguanylin"/>
    <property type="match status" value="1"/>
</dbReference>
<name>A0A3Q3WYE6_MOLML</name>
<feature type="chain" id="PRO_5018673774" description="Guanylate cyclase activator 2B" evidence="8">
    <location>
        <begin position="20"/>
        <end position="112"/>
    </location>
</feature>
<evidence type="ECO:0000313" key="9">
    <source>
        <dbReference type="Ensembl" id="ENSMMOP00000017667.1"/>
    </source>
</evidence>
<sequence>MRVLCVVLVLVFSFPPLQRSSCSFPPQVGDKGFPLDAVKQLKELLHLNDNVSSLLPEASVATICSNPLLPQIFQQVCQGNGAAVVLSRLVYIITPLDPCEICANPSCFGCLN</sequence>
<accession>A0A3Q3WYE6</accession>
<dbReference type="GO" id="GO:0005576">
    <property type="term" value="C:extracellular region"/>
    <property type="evidence" value="ECO:0007669"/>
    <property type="project" value="UniProtKB-SubCell"/>
</dbReference>
<dbReference type="PRINTS" id="PR00774">
    <property type="entry name" value="GUANYLIN"/>
</dbReference>
<dbReference type="OMA" id="ITPLDPC"/>
<dbReference type="InterPro" id="IPR000879">
    <property type="entry name" value="Guanylin"/>
</dbReference>
<dbReference type="Ensembl" id="ENSMMOT00000017958.1">
    <property type="protein sequence ID" value="ENSMMOP00000017667.1"/>
    <property type="gene ID" value="ENSMMOG00000013415.1"/>
</dbReference>
<evidence type="ECO:0000256" key="3">
    <source>
        <dbReference type="ARBA" id="ARBA00022525"/>
    </source>
</evidence>
<evidence type="ECO:0000256" key="8">
    <source>
        <dbReference type="SAM" id="SignalP"/>
    </source>
</evidence>
<dbReference type="PANTHER" id="PTHR11318:SF4">
    <property type="entry name" value="GUANYLATE CYCLASE ACTIVATOR 2B"/>
    <property type="match status" value="1"/>
</dbReference>
<dbReference type="Pfam" id="PF02058">
    <property type="entry name" value="Guanylin"/>
    <property type="match status" value="1"/>
</dbReference>
<evidence type="ECO:0000256" key="7">
    <source>
        <dbReference type="ARBA" id="ARBA00041176"/>
    </source>
</evidence>
<dbReference type="STRING" id="94237.ENSMMOP00000017667"/>
<dbReference type="GO" id="GO:0030250">
    <property type="term" value="F:guanylate cyclase activator activity"/>
    <property type="evidence" value="ECO:0007669"/>
    <property type="project" value="InterPro"/>
</dbReference>
<evidence type="ECO:0000256" key="1">
    <source>
        <dbReference type="ARBA" id="ARBA00004613"/>
    </source>
</evidence>
<dbReference type="AlphaFoldDB" id="A0A3Q3WYE6"/>
<comment type="subcellular location">
    <subcellularLocation>
        <location evidence="1">Secreted</location>
    </subcellularLocation>
</comment>
<feature type="signal peptide" evidence="8">
    <location>
        <begin position="1"/>
        <end position="19"/>
    </location>
</feature>
<evidence type="ECO:0000256" key="2">
    <source>
        <dbReference type="ARBA" id="ARBA00009883"/>
    </source>
</evidence>
<keyword evidence="3" id="KW-0964">Secreted</keyword>
<proteinExistence type="inferred from homology"/>
<evidence type="ECO:0000256" key="6">
    <source>
        <dbReference type="ARBA" id="ARBA00037765"/>
    </source>
</evidence>
<evidence type="ECO:0000313" key="10">
    <source>
        <dbReference type="Proteomes" id="UP000261620"/>
    </source>
</evidence>
<dbReference type="PANTHER" id="PTHR11318">
    <property type="entry name" value="GUANYLIN FAMILY MEMBER"/>
    <property type="match status" value="1"/>
</dbReference>
<dbReference type="InterPro" id="IPR036382">
    <property type="entry name" value="Guanylin_sf"/>
</dbReference>
<evidence type="ECO:0000256" key="4">
    <source>
        <dbReference type="ARBA" id="ARBA00022729"/>
    </source>
</evidence>
<reference evidence="9" key="2">
    <citation type="submission" date="2025-09" db="UniProtKB">
        <authorList>
            <consortium name="Ensembl"/>
        </authorList>
    </citation>
    <scope>IDENTIFICATION</scope>
</reference>
<evidence type="ECO:0000256" key="5">
    <source>
        <dbReference type="ARBA" id="ARBA00023157"/>
    </source>
</evidence>
<keyword evidence="4 8" id="KW-0732">Signal</keyword>
<dbReference type="Gene3D" id="3.90.1450.10">
    <property type="entry name" value="Guanylin"/>
    <property type="match status" value="1"/>
</dbReference>
<keyword evidence="10" id="KW-1185">Reference proteome</keyword>
<comment type="function">
    <text evidence="6">Endogenous activator of intestinal guanylate cyclase. It stimulates this enzyme through the same receptor binding region as the heat-stable enterotoxins. May be a potent physiological regulator of intestinal fluid and electrolyte transport. May be an autocrine/paracrine regulator of intestinal salt and water transport.</text>
</comment>
<comment type="similarity">
    <text evidence="2">Belongs to the guanylin family.</text>
</comment>
<protein>
    <recommendedName>
        <fullName evidence="7">Guanylate cyclase activator 2B</fullName>
    </recommendedName>
</protein>
<keyword evidence="5" id="KW-1015">Disulfide bond</keyword>
<organism evidence="9 10">
    <name type="scientific">Mola mola</name>
    <name type="common">Ocean sunfish</name>
    <name type="synonym">Tetraodon mola</name>
    <dbReference type="NCBI Taxonomy" id="94237"/>
    <lineage>
        <taxon>Eukaryota</taxon>
        <taxon>Metazoa</taxon>
        <taxon>Chordata</taxon>
        <taxon>Craniata</taxon>
        <taxon>Vertebrata</taxon>
        <taxon>Euteleostomi</taxon>
        <taxon>Actinopterygii</taxon>
        <taxon>Neopterygii</taxon>
        <taxon>Teleostei</taxon>
        <taxon>Neoteleostei</taxon>
        <taxon>Acanthomorphata</taxon>
        <taxon>Eupercaria</taxon>
        <taxon>Tetraodontiformes</taxon>
        <taxon>Molidae</taxon>
        <taxon>Mola</taxon>
    </lineage>
</organism>
<reference evidence="9" key="1">
    <citation type="submission" date="2025-08" db="UniProtKB">
        <authorList>
            <consortium name="Ensembl"/>
        </authorList>
    </citation>
    <scope>IDENTIFICATION</scope>
</reference>